<feature type="transmembrane region" description="Helical" evidence="2">
    <location>
        <begin position="400"/>
        <end position="419"/>
    </location>
</feature>
<evidence type="ECO:0000313" key="3">
    <source>
        <dbReference type="EMBL" id="AEH08248.1"/>
    </source>
</evidence>
<dbReference type="HOGENOM" id="CLU_027789_0_0_11"/>
<feature type="transmembrane region" description="Helical" evidence="2">
    <location>
        <begin position="425"/>
        <end position="445"/>
    </location>
</feature>
<protein>
    <recommendedName>
        <fullName evidence="5">Glycosyltransferase RgtA/B/C/D-like domain-containing protein</fullName>
    </recommendedName>
</protein>
<feature type="transmembrane region" description="Helical" evidence="2">
    <location>
        <begin position="153"/>
        <end position="176"/>
    </location>
</feature>
<feature type="transmembrane region" description="Helical" evidence="2">
    <location>
        <begin position="372"/>
        <end position="393"/>
    </location>
</feature>
<name>F8B1Q6_9ACTN</name>
<evidence type="ECO:0000256" key="1">
    <source>
        <dbReference type="SAM" id="MobiDB-lite"/>
    </source>
</evidence>
<proteinExistence type="predicted"/>
<keyword evidence="2" id="KW-0812">Transmembrane</keyword>
<keyword evidence="4" id="KW-1185">Reference proteome</keyword>
<keyword evidence="2" id="KW-1133">Transmembrane helix</keyword>
<organism evidence="3 4">
    <name type="scientific">Candidatus Protofrankia datiscae</name>
    <dbReference type="NCBI Taxonomy" id="2716812"/>
    <lineage>
        <taxon>Bacteria</taxon>
        <taxon>Bacillati</taxon>
        <taxon>Actinomycetota</taxon>
        <taxon>Actinomycetes</taxon>
        <taxon>Frankiales</taxon>
        <taxon>Frankiaceae</taxon>
        <taxon>Protofrankia</taxon>
    </lineage>
</organism>
<feature type="compositionally biased region" description="Pro residues" evidence="1">
    <location>
        <begin position="461"/>
        <end position="473"/>
    </location>
</feature>
<dbReference type="STRING" id="656024.FsymDg_0729"/>
<dbReference type="EMBL" id="CP002801">
    <property type="protein sequence ID" value="AEH08248.1"/>
    <property type="molecule type" value="Genomic_DNA"/>
</dbReference>
<feature type="transmembrane region" description="Helical" evidence="2">
    <location>
        <begin position="185"/>
        <end position="205"/>
    </location>
</feature>
<dbReference type="RefSeq" id="WP_013872229.1">
    <property type="nucleotide sequence ID" value="NZ_CAAAFP010000055.1"/>
</dbReference>
<reference evidence="3 4" key="1">
    <citation type="submission" date="2011-05" db="EMBL/GenBank/DDBJ databases">
        <title>Complete sequence of chromosome of Frankia symbiont of Datisca glomerata.</title>
        <authorList>
            <consortium name="US DOE Joint Genome Institute"/>
            <person name="Lucas S."/>
            <person name="Han J."/>
            <person name="Lapidus A."/>
            <person name="Cheng J.-F."/>
            <person name="Goodwin L."/>
            <person name="Pitluck S."/>
            <person name="Peters L."/>
            <person name="Mikhailova N."/>
            <person name="Chertkov O."/>
            <person name="Teshima H."/>
            <person name="Han C."/>
            <person name="Tapia R."/>
            <person name="Land M."/>
            <person name="Hauser L."/>
            <person name="Kyrpides N."/>
            <person name="Ivanova N."/>
            <person name="Pagani I."/>
            <person name="Berry A."/>
            <person name="Pawlowski K."/>
            <person name="Persson T."/>
            <person name="Vanden Heuvel B."/>
            <person name="Benson D."/>
            <person name="Woyke T."/>
        </authorList>
    </citation>
    <scope>NUCLEOTIDE SEQUENCE [LARGE SCALE GENOMIC DNA]</scope>
    <source>
        <strain evidence="4">4085684</strain>
    </source>
</reference>
<dbReference type="Proteomes" id="UP000001549">
    <property type="component" value="Chromosome"/>
</dbReference>
<keyword evidence="2" id="KW-0472">Membrane</keyword>
<feature type="region of interest" description="Disordered" evidence="1">
    <location>
        <begin position="450"/>
        <end position="508"/>
    </location>
</feature>
<sequence precursor="true">MRDRLFVVLLAGGALLRATALFACWPALEFYGDSYSYLWYAKELRPGQVRPFGYSAFLKLFSWSPSIAVVPVVQHLLGLGIGAALYGLSVHRGLSRRLAAAAAAPVLLDAYQVNIEQMVMAETLFAALLTAAVLALLWRERPSGSMCAGADALLAAATLTRSVALVLPVLAAVYLLARSVGVRRLVAFGAGVTLPLAAYAAWFAAVYGNFALQNADGFFLWGRVAEFADCSRIQVTPRELPLCSPHPPGERPGPNYYDWDANSPRAAFGPFGAETNTVFRRFALKVIVAQPREYTRLVAHDVTHCFEPVRRVGSRDWYLATWQFRAGHPDPRWQIHRSLRDFDGAVTPRRHDAVLGGLLRGYQSVGFTPGPLLAGCVLMGVLAAMAAAGYGLLRIRQDCLLLVGMGLVLLVVPCATAVFDYRYLLPVLVCLPPAGAFAVAQLRLVRARTRPAGRRAGPDLPTRPEPPPGPPPDLVGRAGRTGWRRRVRSSRGTTSSPATPRSGSPAPP</sequence>
<gene>
    <name evidence="3" type="ordered locus">FsymDg_0729</name>
</gene>
<feature type="transmembrane region" description="Helical" evidence="2">
    <location>
        <begin position="67"/>
        <end position="88"/>
    </location>
</feature>
<dbReference type="KEGG" id="fsy:FsymDg_0729"/>
<dbReference type="AlphaFoldDB" id="F8B1Q6"/>
<evidence type="ECO:0000256" key="2">
    <source>
        <dbReference type="SAM" id="Phobius"/>
    </source>
</evidence>
<accession>F8B1Q6</accession>
<evidence type="ECO:0008006" key="5">
    <source>
        <dbReference type="Google" id="ProtNLM"/>
    </source>
</evidence>
<dbReference type="eggNOG" id="COG1807">
    <property type="taxonomic scope" value="Bacteria"/>
</dbReference>
<evidence type="ECO:0000313" key="4">
    <source>
        <dbReference type="Proteomes" id="UP000001549"/>
    </source>
</evidence>
<feature type="transmembrane region" description="Helical" evidence="2">
    <location>
        <begin position="119"/>
        <end position="138"/>
    </location>
</feature>